<evidence type="ECO:0000313" key="2">
    <source>
        <dbReference type="Proteomes" id="UP000509367"/>
    </source>
</evidence>
<dbReference type="EMBL" id="CP054836">
    <property type="protein sequence ID" value="QKV17826.1"/>
    <property type="molecule type" value="Genomic_DNA"/>
</dbReference>
<proteinExistence type="predicted"/>
<organism evidence="1 2">
    <name type="scientific">Oricola thermophila</name>
    <dbReference type="NCBI Taxonomy" id="2742145"/>
    <lineage>
        <taxon>Bacteria</taxon>
        <taxon>Pseudomonadati</taxon>
        <taxon>Pseudomonadota</taxon>
        <taxon>Alphaproteobacteria</taxon>
        <taxon>Hyphomicrobiales</taxon>
        <taxon>Ahrensiaceae</taxon>
        <taxon>Oricola</taxon>
    </lineage>
</organism>
<evidence type="ECO:0000313" key="1">
    <source>
        <dbReference type="EMBL" id="QKV17826.1"/>
    </source>
</evidence>
<sequence>MTEKWTKGPWRCGGNPYDPGEPPFVISETEGVICTINLKRPYNIARANGNLMAAAPELYHELDMQVRNCPVCKGTGMAVDVLDLITEESPEKKPCTRCASSRAALAKARGESS</sequence>
<reference evidence="1 2" key="1">
    <citation type="submission" date="2020-06" db="EMBL/GenBank/DDBJ databases">
        <title>Oricola thermophila sp. nov. isolated from a tidal sediments.</title>
        <authorList>
            <person name="Kwon K.K."/>
            <person name="Yang S.-H."/>
            <person name="Park M.-J."/>
        </authorList>
    </citation>
    <scope>NUCLEOTIDE SEQUENCE [LARGE SCALE GENOMIC DNA]</scope>
    <source>
        <strain evidence="1 2">MEBiC13590</strain>
    </source>
</reference>
<dbReference type="KEGG" id="orm:HTY61_04815"/>
<dbReference type="RefSeq" id="WP_175275723.1">
    <property type="nucleotide sequence ID" value="NZ_CP054836.1"/>
</dbReference>
<name>A0A6N1VA58_9HYPH</name>
<keyword evidence="2" id="KW-1185">Reference proteome</keyword>
<accession>A0A6N1VA58</accession>
<dbReference type="AlphaFoldDB" id="A0A6N1VA58"/>
<dbReference type="Proteomes" id="UP000509367">
    <property type="component" value="Chromosome"/>
</dbReference>
<gene>
    <name evidence="1" type="ORF">HTY61_04815</name>
</gene>
<protein>
    <submittedName>
        <fullName evidence="1">Uncharacterized protein</fullName>
    </submittedName>
</protein>